<dbReference type="PIRSF" id="PIRSF003097">
    <property type="entry name" value="FtsX"/>
    <property type="match status" value="1"/>
</dbReference>
<evidence type="ECO:0000256" key="6">
    <source>
        <dbReference type="ARBA" id="ARBA00022692"/>
    </source>
</evidence>
<dbReference type="Proteomes" id="UP000654720">
    <property type="component" value="Chromosome"/>
</dbReference>
<evidence type="ECO:0000313" key="21">
    <source>
        <dbReference type="Proteomes" id="UP000654720"/>
    </source>
</evidence>
<evidence type="ECO:0000256" key="9">
    <source>
        <dbReference type="ARBA" id="ARBA00023306"/>
    </source>
</evidence>
<evidence type="ECO:0000313" key="18">
    <source>
        <dbReference type="Proteomes" id="UP000283589"/>
    </source>
</evidence>
<dbReference type="Gene3D" id="3.30.70.3040">
    <property type="match status" value="1"/>
</dbReference>
<feature type="transmembrane region" description="Helical" evidence="11">
    <location>
        <begin position="12"/>
        <end position="35"/>
    </location>
</feature>
<feature type="domain" description="ABC3 transporter permease C-terminal" evidence="12">
    <location>
        <begin position="165"/>
        <end position="281"/>
    </location>
</feature>
<feature type="transmembrane region" description="Helical" evidence="11">
    <location>
        <begin position="218"/>
        <end position="236"/>
    </location>
</feature>
<feature type="transmembrane region" description="Helical" evidence="11">
    <location>
        <begin position="159"/>
        <end position="179"/>
    </location>
</feature>
<feature type="transmembrane region" description="Helical" evidence="11">
    <location>
        <begin position="191"/>
        <end position="211"/>
    </location>
</feature>
<dbReference type="Pfam" id="PF02687">
    <property type="entry name" value="FtsX"/>
    <property type="match status" value="1"/>
</dbReference>
<dbReference type="Proteomes" id="UP000286063">
    <property type="component" value="Unassembled WGS sequence"/>
</dbReference>
<keyword evidence="8 10" id="KW-0472">Membrane</keyword>
<evidence type="ECO:0000313" key="16">
    <source>
        <dbReference type="EMBL" id="RGY21380.1"/>
    </source>
</evidence>
<feature type="domain" description="FtsX extracellular" evidence="13">
    <location>
        <begin position="51"/>
        <end position="142"/>
    </location>
</feature>
<gene>
    <name evidence="15" type="ORF">DWW18_09955</name>
    <name evidence="17" type="ORF">DWZ68_08525</name>
    <name evidence="16" type="ORF">DXA50_00565</name>
    <name evidence="14" type="ORF">I6J59_00135</name>
</gene>
<dbReference type="STRING" id="1121130.GCA_000519105_01632"/>
<keyword evidence="5 10" id="KW-0132">Cell division</keyword>
<evidence type="ECO:0000256" key="11">
    <source>
        <dbReference type="SAM" id="Phobius"/>
    </source>
</evidence>
<dbReference type="OrthoDB" id="9813411at2"/>
<dbReference type="Proteomes" id="UP000286038">
    <property type="component" value="Unassembled WGS sequence"/>
</dbReference>
<dbReference type="InterPro" id="IPR040690">
    <property type="entry name" value="FtsX_ECD"/>
</dbReference>
<evidence type="ECO:0000313" key="17">
    <source>
        <dbReference type="EMBL" id="RHM43576.1"/>
    </source>
</evidence>
<proteinExistence type="inferred from homology"/>
<dbReference type="GeneID" id="93097139"/>
<dbReference type="PANTHER" id="PTHR47755">
    <property type="entry name" value="CELL DIVISION PROTEIN FTSX"/>
    <property type="match status" value="1"/>
</dbReference>
<evidence type="ECO:0000256" key="8">
    <source>
        <dbReference type="ARBA" id="ARBA00023136"/>
    </source>
</evidence>
<dbReference type="AlphaFoldDB" id="A0A412X0C9"/>
<sequence>MSQTESRKGKSAYFVPTISISLVLIVVGMLVFILLNARAISDHVKRNIGFAVIVKDNTNEVEIKRVQKILDTQPYVYTSKYVTKEQAAKSFKKEMGEDFERILGANPLLPSIEIKLNPAYANNDSLAMIEKGLARFDIIHEVYYQKSMIESINENIRRITILFLIVGAVLVLISFTLIRNMIHLAVYSQRLLIKTMQLVGATPFFICKPFVYGSMWRGFFGALIANLVLLGAIFFVQENVGNVINIMRQDVILFMVAFVILSGVVLSFFSAWFSVRRYLRRDLNDLYV</sequence>
<reference evidence="14 21" key="2">
    <citation type="submission" date="2021-02" db="EMBL/GenBank/DDBJ databases">
        <title>FDA dAtabase for Regulatory Grade micrObial Sequences (FDA-ARGOS): Supporting development and validation of Infectious Disease Dx tests.</title>
        <authorList>
            <person name="Carlson P."/>
            <person name="Fischbach M."/>
            <person name="Hastie J."/>
            <person name="Bilen M."/>
            <person name="Cheng A."/>
            <person name="Tallon L."/>
            <person name="Sadzewicz L."/>
            <person name="Zhao X."/>
            <person name="Boylan J."/>
            <person name="Ott S."/>
            <person name="Bowen H."/>
            <person name="Vavikolanu K."/>
            <person name="Mehta A."/>
            <person name="Aluvathingal J."/>
            <person name="Nadendla S."/>
            <person name="Yan Y."/>
            <person name="Sichtig H."/>
        </authorList>
    </citation>
    <scope>NUCLEOTIDE SEQUENCE [LARGE SCALE GENOMIC DNA]</scope>
    <source>
        <strain evidence="14 21">FDAARGOS_1229</strain>
    </source>
</reference>
<evidence type="ECO:0000313" key="15">
    <source>
        <dbReference type="EMBL" id="RGV33718.1"/>
    </source>
</evidence>
<dbReference type="GO" id="GO:0005886">
    <property type="term" value="C:plasma membrane"/>
    <property type="evidence" value="ECO:0007669"/>
    <property type="project" value="UniProtKB-SubCell"/>
</dbReference>
<evidence type="ECO:0000256" key="2">
    <source>
        <dbReference type="ARBA" id="ARBA00007379"/>
    </source>
</evidence>
<evidence type="ECO:0000256" key="3">
    <source>
        <dbReference type="ARBA" id="ARBA00021907"/>
    </source>
</evidence>
<dbReference type="EMBL" id="QSCR01000001">
    <property type="protein sequence ID" value="RGY21380.1"/>
    <property type="molecule type" value="Genomic_DNA"/>
</dbReference>
<evidence type="ECO:0000313" key="20">
    <source>
        <dbReference type="Proteomes" id="UP000286063"/>
    </source>
</evidence>
<evidence type="ECO:0000256" key="10">
    <source>
        <dbReference type="PIRNR" id="PIRNR003097"/>
    </source>
</evidence>
<evidence type="ECO:0000259" key="12">
    <source>
        <dbReference type="Pfam" id="PF02687"/>
    </source>
</evidence>
<dbReference type="Pfam" id="PF18075">
    <property type="entry name" value="FtsX_ECD"/>
    <property type="match status" value="1"/>
</dbReference>
<feature type="transmembrane region" description="Helical" evidence="11">
    <location>
        <begin position="251"/>
        <end position="273"/>
    </location>
</feature>
<accession>A0A412X0C9</accession>
<name>A0A412X0C9_9BACT</name>
<evidence type="ECO:0000256" key="4">
    <source>
        <dbReference type="ARBA" id="ARBA00022475"/>
    </source>
</evidence>
<comment type="similarity">
    <text evidence="2 10">Belongs to the ABC-4 integral membrane protein family. FtsX subfamily.</text>
</comment>
<dbReference type="Proteomes" id="UP000283589">
    <property type="component" value="Unassembled WGS sequence"/>
</dbReference>
<keyword evidence="7 11" id="KW-1133">Transmembrane helix</keyword>
<protein>
    <recommendedName>
        <fullName evidence="3 10">Cell division protein FtsX</fullName>
    </recommendedName>
</protein>
<dbReference type="InterPro" id="IPR004513">
    <property type="entry name" value="FtsX"/>
</dbReference>
<comment type="subcellular location">
    <subcellularLocation>
        <location evidence="1">Cell membrane</location>
        <topology evidence="1">Multi-pass membrane protein</topology>
    </subcellularLocation>
</comment>
<dbReference type="EMBL" id="QRZA01000011">
    <property type="protein sequence ID" value="RGV33718.1"/>
    <property type="molecule type" value="Genomic_DNA"/>
</dbReference>
<evidence type="ECO:0000256" key="5">
    <source>
        <dbReference type="ARBA" id="ARBA00022618"/>
    </source>
</evidence>
<evidence type="ECO:0000256" key="7">
    <source>
        <dbReference type="ARBA" id="ARBA00022989"/>
    </source>
</evidence>
<keyword evidence="6 11" id="KW-0812">Transmembrane</keyword>
<keyword evidence="21" id="KW-1185">Reference proteome</keyword>
<dbReference type="GO" id="GO:0051301">
    <property type="term" value="P:cell division"/>
    <property type="evidence" value="ECO:0007669"/>
    <property type="project" value="UniProtKB-KW"/>
</dbReference>
<dbReference type="EMBL" id="CP069450">
    <property type="protein sequence ID" value="QRO50094.1"/>
    <property type="molecule type" value="Genomic_DNA"/>
</dbReference>
<dbReference type="EMBL" id="QRPV01000008">
    <property type="protein sequence ID" value="RHM43576.1"/>
    <property type="molecule type" value="Genomic_DNA"/>
</dbReference>
<evidence type="ECO:0000313" key="14">
    <source>
        <dbReference type="EMBL" id="QRO50094.1"/>
    </source>
</evidence>
<evidence type="ECO:0000256" key="1">
    <source>
        <dbReference type="ARBA" id="ARBA00004651"/>
    </source>
</evidence>
<dbReference type="PANTHER" id="PTHR47755:SF1">
    <property type="entry name" value="CELL DIVISION PROTEIN FTSX"/>
    <property type="match status" value="1"/>
</dbReference>
<evidence type="ECO:0000313" key="19">
    <source>
        <dbReference type="Proteomes" id="UP000286038"/>
    </source>
</evidence>
<organism evidence="15 18">
    <name type="scientific">Butyricimonas virosa</name>
    <dbReference type="NCBI Taxonomy" id="544645"/>
    <lineage>
        <taxon>Bacteria</taxon>
        <taxon>Pseudomonadati</taxon>
        <taxon>Bacteroidota</taxon>
        <taxon>Bacteroidia</taxon>
        <taxon>Bacteroidales</taxon>
        <taxon>Odoribacteraceae</taxon>
        <taxon>Butyricimonas</taxon>
    </lineage>
</organism>
<reference evidence="18 19" key="1">
    <citation type="submission" date="2018-08" db="EMBL/GenBank/DDBJ databases">
        <title>A genome reference for cultivated species of the human gut microbiota.</title>
        <authorList>
            <person name="Zou Y."/>
            <person name="Xue W."/>
            <person name="Luo G."/>
        </authorList>
    </citation>
    <scope>NUCLEOTIDE SEQUENCE [LARGE SCALE GENOMIC DNA]</scope>
    <source>
        <strain evidence="15 18">AF14-49</strain>
        <strain evidence="17 19">AF34-33</strain>
        <strain evidence="16 20">OF02-7</strain>
    </source>
</reference>
<evidence type="ECO:0000259" key="13">
    <source>
        <dbReference type="Pfam" id="PF18075"/>
    </source>
</evidence>
<keyword evidence="9 10" id="KW-0131">Cell cycle</keyword>
<dbReference type="InterPro" id="IPR003838">
    <property type="entry name" value="ABC3_permease_C"/>
</dbReference>
<keyword evidence="4 10" id="KW-1003">Cell membrane</keyword>
<dbReference type="RefSeq" id="WP_027200464.1">
    <property type="nucleotide sequence ID" value="NZ_CABJDM010000008.1"/>
</dbReference>